<feature type="chain" id="PRO_5024954682" description="YTH domain-containing protein" evidence="13">
    <location>
        <begin position="25"/>
        <end position="642"/>
    </location>
</feature>
<feature type="signal peptide" evidence="13">
    <location>
        <begin position="1"/>
        <end position="24"/>
    </location>
</feature>
<evidence type="ECO:0000313" key="16">
    <source>
        <dbReference type="Proteomes" id="UP000326287"/>
    </source>
</evidence>
<proteinExistence type="inferred from homology"/>
<dbReference type="PANTHER" id="PTHR32552:SF81">
    <property type="entry name" value="TONB-DEPENDENT OUTER MEMBRANE RECEPTOR"/>
    <property type="match status" value="1"/>
</dbReference>
<evidence type="ECO:0000256" key="5">
    <source>
        <dbReference type="ARBA" id="ARBA00022692"/>
    </source>
</evidence>
<dbReference type="Gene3D" id="2.40.170.20">
    <property type="entry name" value="TonB-dependent receptor, beta-barrel domain"/>
    <property type="match status" value="1"/>
</dbReference>
<sequence length="642" mass="71831">MSVGPYSKNALVSLALFCCTPALALQLEEQVVSATYRNTQLQNTALAISAFSREQVLALVVENAQDLALHTPSLTIGQAVHSASIRGIGHSNDSFGSDPGVAIYSDGVYIADSSILNHTNLFDTARVEVVRGPQGTLYGRNAAGGAINTISISPGVTWKTRVNAELGNNDYQALQGLMTGPITDQFSMAIAASSIERSESHGNTLGSDYLRLSFKYHWTHNWYSRIQFAGVNAEEWPDQETETRASYLLNEIALGDYRIKHIAAWNEYEFERGGANNPSFANSDQTLRESSTTSQDLQFYSALSGEFNFVSGLYYRRSDEDQHQTIRANSDGPSVYRAETGMVTSSWAGYGQGEWDFADDYRLTLGLRYSLDDKEADDITWAQWFDDDETRRETDQTWDRLDWRLGLDYRSDEGELLYTSLATGYRSGGFNLGQSSATPSVEELAPEDVLAIELGYKGALFERLQLATAVYYYDYQDMRLTYRSQADGLNLYSRGIAGEGDGWGAEIEFSLPLTEKIATGGSYSYNHTRYQKTAASELEGDNFPLSPEHELSLYVVADWTWSWARMNSSLSYLFVDEQYVTPLGIENPHLVKRYDRWDAQLGAHYGLWSVTGFAKNITDENYRDDSLWGVPRTYGIKVSYRL</sequence>
<keyword evidence="7" id="KW-0406">Ion transport</keyword>
<dbReference type="KEGG" id="halc:EY643_05855"/>
<evidence type="ECO:0000313" key="15">
    <source>
        <dbReference type="EMBL" id="QFU75213.1"/>
    </source>
</evidence>
<feature type="domain" description="YTH" evidence="14">
    <location>
        <begin position="586"/>
        <end position="642"/>
    </location>
</feature>
<dbReference type="PANTHER" id="PTHR32552">
    <property type="entry name" value="FERRICHROME IRON RECEPTOR-RELATED"/>
    <property type="match status" value="1"/>
</dbReference>
<dbReference type="Pfam" id="PF07715">
    <property type="entry name" value="Plug"/>
    <property type="match status" value="1"/>
</dbReference>
<protein>
    <recommendedName>
        <fullName evidence="14">YTH domain-containing protein</fullName>
    </recommendedName>
</protein>
<dbReference type="GO" id="GO:0009279">
    <property type="term" value="C:cell outer membrane"/>
    <property type="evidence" value="ECO:0007669"/>
    <property type="project" value="UniProtKB-SubCell"/>
</dbReference>
<evidence type="ECO:0000256" key="7">
    <source>
        <dbReference type="ARBA" id="ARBA00023065"/>
    </source>
</evidence>
<dbReference type="Pfam" id="PF00593">
    <property type="entry name" value="TonB_dep_Rec_b-barrel"/>
    <property type="match status" value="1"/>
</dbReference>
<evidence type="ECO:0000256" key="4">
    <source>
        <dbReference type="ARBA" id="ARBA00022496"/>
    </source>
</evidence>
<evidence type="ECO:0000256" key="6">
    <source>
        <dbReference type="ARBA" id="ARBA00023004"/>
    </source>
</evidence>
<dbReference type="PROSITE" id="PS50882">
    <property type="entry name" value="YTH"/>
    <property type="match status" value="1"/>
</dbReference>
<dbReference type="AlphaFoldDB" id="A0A5P9NHB4"/>
<reference evidence="15 16" key="1">
    <citation type="submission" date="2019-02" db="EMBL/GenBank/DDBJ databases">
        <authorList>
            <person name="Li S.-H."/>
        </authorList>
    </citation>
    <scope>NUCLEOTIDE SEQUENCE [LARGE SCALE GENOMIC DNA]</scope>
    <source>
        <strain evidence="15 16">IMCC14385</strain>
    </source>
</reference>
<dbReference type="OrthoDB" id="7051185at2"/>
<accession>A0A5P9NHB4</accession>
<keyword evidence="3 11" id="KW-1134">Transmembrane beta strand</keyword>
<dbReference type="InterPro" id="IPR000531">
    <property type="entry name" value="Beta-barrel_TonB"/>
</dbReference>
<dbReference type="InterPro" id="IPR007275">
    <property type="entry name" value="YTH_domain"/>
</dbReference>
<keyword evidence="10 11" id="KW-0998">Cell outer membrane</keyword>
<keyword evidence="2 11" id="KW-0813">Transport</keyword>
<keyword evidence="6" id="KW-0408">Iron</keyword>
<evidence type="ECO:0000256" key="3">
    <source>
        <dbReference type="ARBA" id="ARBA00022452"/>
    </source>
</evidence>
<evidence type="ECO:0000259" key="14">
    <source>
        <dbReference type="PROSITE" id="PS50882"/>
    </source>
</evidence>
<keyword evidence="8 12" id="KW-0798">TonB box</keyword>
<dbReference type="InterPro" id="IPR036942">
    <property type="entry name" value="Beta-barrel_TonB_sf"/>
</dbReference>
<evidence type="ECO:0000256" key="13">
    <source>
        <dbReference type="SAM" id="SignalP"/>
    </source>
</evidence>
<dbReference type="RefSeq" id="WP_152661319.1">
    <property type="nucleotide sequence ID" value="NZ_CP036422.1"/>
</dbReference>
<dbReference type="SUPFAM" id="SSF56935">
    <property type="entry name" value="Porins"/>
    <property type="match status" value="1"/>
</dbReference>
<evidence type="ECO:0000256" key="12">
    <source>
        <dbReference type="RuleBase" id="RU003357"/>
    </source>
</evidence>
<gene>
    <name evidence="15" type="ORF">EY643_05855</name>
</gene>
<dbReference type="Proteomes" id="UP000326287">
    <property type="component" value="Chromosome"/>
</dbReference>
<dbReference type="GO" id="GO:0006826">
    <property type="term" value="P:iron ion transport"/>
    <property type="evidence" value="ECO:0007669"/>
    <property type="project" value="UniProtKB-KW"/>
</dbReference>
<evidence type="ECO:0000256" key="8">
    <source>
        <dbReference type="ARBA" id="ARBA00023077"/>
    </source>
</evidence>
<keyword evidence="9 11" id="KW-0472">Membrane</keyword>
<keyword evidence="16" id="KW-1185">Reference proteome</keyword>
<dbReference type="GO" id="GO:0003723">
    <property type="term" value="F:RNA binding"/>
    <property type="evidence" value="ECO:0007669"/>
    <property type="project" value="InterPro"/>
</dbReference>
<keyword evidence="5 11" id="KW-0812">Transmembrane</keyword>
<dbReference type="InterPro" id="IPR012910">
    <property type="entry name" value="Plug_dom"/>
</dbReference>
<evidence type="ECO:0000256" key="11">
    <source>
        <dbReference type="PROSITE-ProRule" id="PRU01360"/>
    </source>
</evidence>
<evidence type="ECO:0000256" key="10">
    <source>
        <dbReference type="ARBA" id="ARBA00023237"/>
    </source>
</evidence>
<dbReference type="EMBL" id="CP036422">
    <property type="protein sequence ID" value="QFU75213.1"/>
    <property type="molecule type" value="Genomic_DNA"/>
</dbReference>
<comment type="similarity">
    <text evidence="11 12">Belongs to the TonB-dependent receptor family.</text>
</comment>
<name>A0A5P9NHB4_9GAMM</name>
<evidence type="ECO:0000256" key="1">
    <source>
        <dbReference type="ARBA" id="ARBA00004571"/>
    </source>
</evidence>
<keyword evidence="13" id="KW-0732">Signal</keyword>
<organism evidence="15 16">
    <name type="scientific">Halioglobus maricola</name>
    <dbReference type="NCBI Taxonomy" id="2601894"/>
    <lineage>
        <taxon>Bacteria</taxon>
        <taxon>Pseudomonadati</taxon>
        <taxon>Pseudomonadota</taxon>
        <taxon>Gammaproteobacteria</taxon>
        <taxon>Cellvibrionales</taxon>
        <taxon>Halieaceae</taxon>
        <taxon>Halioglobus</taxon>
    </lineage>
</organism>
<evidence type="ECO:0000256" key="9">
    <source>
        <dbReference type="ARBA" id="ARBA00023136"/>
    </source>
</evidence>
<evidence type="ECO:0000256" key="2">
    <source>
        <dbReference type="ARBA" id="ARBA00022448"/>
    </source>
</evidence>
<dbReference type="PROSITE" id="PS52016">
    <property type="entry name" value="TONB_DEPENDENT_REC_3"/>
    <property type="match status" value="1"/>
</dbReference>
<dbReference type="InterPro" id="IPR039426">
    <property type="entry name" value="TonB-dep_rcpt-like"/>
</dbReference>
<comment type="subcellular location">
    <subcellularLocation>
        <location evidence="1 11">Cell outer membrane</location>
        <topology evidence="1 11">Multi-pass membrane protein</topology>
    </subcellularLocation>
</comment>
<keyword evidence="4" id="KW-0410">Iron transport</keyword>